<protein>
    <submittedName>
        <fullName evidence="1">Uncharacterized protein</fullName>
    </submittedName>
</protein>
<name>A0A4Z0BKU1_9BURK</name>
<proteinExistence type="predicted"/>
<reference evidence="1 2" key="1">
    <citation type="submission" date="2019-03" db="EMBL/GenBank/DDBJ databases">
        <title>Ramlibacter sp. 18x22-1, whole genome shotgun sequence.</title>
        <authorList>
            <person name="Zhang X."/>
            <person name="Feng G."/>
            <person name="Zhu H."/>
        </authorList>
    </citation>
    <scope>NUCLEOTIDE SEQUENCE [LARGE SCALE GENOMIC DNA]</scope>
    <source>
        <strain evidence="1 2">18x22-1</strain>
    </source>
</reference>
<dbReference type="AlphaFoldDB" id="A0A4Z0BKU1"/>
<accession>A0A4Z0BKU1</accession>
<evidence type="ECO:0000313" key="1">
    <source>
        <dbReference type="EMBL" id="TFY99029.1"/>
    </source>
</evidence>
<organism evidence="1 2">
    <name type="scientific">Ramlibacter humi</name>
    <dbReference type="NCBI Taxonomy" id="2530451"/>
    <lineage>
        <taxon>Bacteria</taxon>
        <taxon>Pseudomonadati</taxon>
        <taxon>Pseudomonadota</taxon>
        <taxon>Betaproteobacteria</taxon>
        <taxon>Burkholderiales</taxon>
        <taxon>Comamonadaceae</taxon>
        <taxon>Ramlibacter</taxon>
    </lineage>
</organism>
<dbReference type="OrthoDB" id="1149023at2"/>
<evidence type="ECO:0000313" key="2">
    <source>
        <dbReference type="Proteomes" id="UP000297839"/>
    </source>
</evidence>
<dbReference type="EMBL" id="SMLK01000005">
    <property type="protein sequence ID" value="TFY99029.1"/>
    <property type="molecule type" value="Genomic_DNA"/>
</dbReference>
<keyword evidence="2" id="KW-1185">Reference proteome</keyword>
<dbReference type="Proteomes" id="UP000297839">
    <property type="component" value="Unassembled WGS sequence"/>
</dbReference>
<sequence length="254" mass="28340">MAYFVRIVTERCAFDIRLNDVPVLPPGTPTRDVEVTLPVNHWVVPGRNTLSVVPDLQGQRKAQGACESSVALLSAPAGKPASARAPLIEMRWPAAGPRPKEPFAAARAQVELPESLPAWAWMRSDVIAADRRTRAELVREYQRLWDAASRREVRQVLPAFAERNRELAAAFHTEEAEMARRAAMLEKLSQDRSLALFPLEPEDAELVVFAGGRLAKLTRWDGQPMLAFNYKDGSGSETFDVVFRRSGGRWVIAR</sequence>
<dbReference type="RefSeq" id="WP_135250748.1">
    <property type="nucleotide sequence ID" value="NZ_SMLK01000005.1"/>
</dbReference>
<gene>
    <name evidence="1" type="ORF">EZ216_15820</name>
</gene>
<comment type="caution">
    <text evidence="1">The sequence shown here is derived from an EMBL/GenBank/DDBJ whole genome shotgun (WGS) entry which is preliminary data.</text>
</comment>